<keyword evidence="2" id="KW-0238">DNA-binding</keyword>
<proteinExistence type="predicted"/>
<dbReference type="GeneID" id="92082427"/>
<evidence type="ECO:0000313" key="3">
    <source>
        <dbReference type="Proteomes" id="UP001391051"/>
    </source>
</evidence>
<gene>
    <name evidence="2" type="ORF">PG986_013143</name>
</gene>
<evidence type="ECO:0000256" key="1">
    <source>
        <dbReference type="SAM" id="MobiDB-lite"/>
    </source>
</evidence>
<keyword evidence="3" id="KW-1185">Reference proteome</keyword>
<dbReference type="EMBL" id="JAQQWE010000009">
    <property type="protein sequence ID" value="KAK7940756.1"/>
    <property type="molecule type" value="Genomic_DNA"/>
</dbReference>
<dbReference type="Proteomes" id="UP001391051">
    <property type="component" value="Unassembled WGS sequence"/>
</dbReference>
<reference evidence="2 3" key="1">
    <citation type="submission" date="2023-01" db="EMBL/GenBank/DDBJ databases">
        <title>Analysis of 21 Apiospora genomes using comparative genomics revels a genus with tremendous synthesis potential of carbohydrate active enzymes and secondary metabolites.</title>
        <authorList>
            <person name="Sorensen T."/>
        </authorList>
    </citation>
    <scope>NUCLEOTIDE SEQUENCE [LARGE SCALE GENOMIC DNA]</scope>
    <source>
        <strain evidence="2 3">CBS 24483</strain>
    </source>
</reference>
<feature type="compositionally biased region" description="Polar residues" evidence="1">
    <location>
        <begin position="19"/>
        <end position="29"/>
    </location>
</feature>
<dbReference type="GO" id="GO:0003677">
    <property type="term" value="F:DNA binding"/>
    <property type="evidence" value="ECO:0007669"/>
    <property type="project" value="UniProtKB-KW"/>
</dbReference>
<comment type="caution">
    <text evidence="2">The sequence shown here is derived from an EMBL/GenBank/DDBJ whole genome shotgun (WGS) entry which is preliminary data.</text>
</comment>
<accession>A0ABR1PUR3</accession>
<sequence>MHAMRLQLASWCSTTLRRQKQNASPNTRPTLGEDEDGTEDMFVPCDDDYPVFPPPPPRMILEDAAQYLSVISIRKFAAPRGFLKDSPLFALYRLYEFIVLDRVLDYRNCLEAFWRKRDWPVSEIADPADDDPERYAFLAGCTFLMARSFNQRVNLGLSRNMPALLIPEEAEAARNVPEHLRQWEEVPQWAKDVPPLSQTYVLPTHDGELLESKQDTRADPDFLAKNILLWTPHIFFT</sequence>
<dbReference type="RefSeq" id="XP_066693508.1">
    <property type="nucleotide sequence ID" value="XM_066849365.1"/>
</dbReference>
<feature type="region of interest" description="Disordered" evidence="1">
    <location>
        <begin position="19"/>
        <end position="39"/>
    </location>
</feature>
<evidence type="ECO:0000313" key="2">
    <source>
        <dbReference type="EMBL" id="KAK7940756.1"/>
    </source>
</evidence>
<protein>
    <submittedName>
        <fullName evidence="2">DNA-binding protein</fullName>
    </submittedName>
</protein>
<organism evidence="2 3">
    <name type="scientific">Apiospora aurea</name>
    <dbReference type="NCBI Taxonomy" id="335848"/>
    <lineage>
        <taxon>Eukaryota</taxon>
        <taxon>Fungi</taxon>
        <taxon>Dikarya</taxon>
        <taxon>Ascomycota</taxon>
        <taxon>Pezizomycotina</taxon>
        <taxon>Sordariomycetes</taxon>
        <taxon>Xylariomycetidae</taxon>
        <taxon>Amphisphaeriales</taxon>
        <taxon>Apiosporaceae</taxon>
        <taxon>Apiospora</taxon>
    </lineage>
</organism>
<name>A0ABR1PUR3_9PEZI</name>